<sequence length="286" mass="31350">MLETTGIIGIEPFPKGKCLRNLFTVTNPSSENDADSSNTTVQCSLPSKNPSPFSGALSHAFAIKLDYNNHLLQKSMILPVFRGQKLDGNLLGRKPLPNLSSTAAAFIATSESLVTPHGNGARNHLTSDSDNLALKSDYYGKEQLTVDVIVYMNSLWAWKAKVVEAKTRMGIFSSSLMISSSLNGEERNRSPNPDHEEWIVTNQLLMGWLLGSVSEPLLTKLNAMSALSQTSANLFSANKFNAKNNELQGQHPQEQMQGHRGVFQVQEVLVVKEAEEILNQVPLVTV</sequence>
<dbReference type="EMBL" id="OU503045">
    <property type="protein sequence ID" value="CAI9770046.1"/>
    <property type="molecule type" value="Genomic_DNA"/>
</dbReference>
<gene>
    <name evidence="1" type="ORF">FPE_LOCUS16244</name>
</gene>
<evidence type="ECO:0000313" key="1">
    <source>
        <dbReference type="EMBL" id="CAI9770046.1"/>
    </source>
</evidence>
<keyword evidence="2" id="KW-1185">Reference proteome</keyword>
<name>A0AAD1ZLL8_9LAMI</name>
<protein>
    <submittedName>
        <fullName evidence="1">Uncharacterized protein</fullName>
    </submittedName>
</protein>
<accession>A0AAD1ZLL8</accession>
<dbReference type="AlphaFoldDB" id="A0AAD1ZLL8"/>
<organism evidence="1 2">
    <name type="scientific">Fraxinus pennsylvanica</name>
    <dbReference type="NCBI Taxonomy" id="56036"/>
    <lineage>
        <taxon>Eukaryota</taxon>
        <taxon>Viridiplantae</taxon>
        <taxon>Streptophyta</taxon>
        <taxon>Embryophyta</taxon>
        <taxon>Tracheophyta</taxon>
        <taxon>Spermatophyta</taxon>
        <taxon>Magnoliopsida</taxon>
        <taxon>eudicotyledons</taxon>
        <taxon>Gunneridae</taxon>
        <taxon>Pentapetalae</taxon>
        <taxon>asterids</taxon>
        <taxon>lamiids</taxon>
        <taxon>Lamiales</taxon>
        <taxon>Oleaceae</taxon>
        <taxon>Oleeae</taxon>
        <taxon>Fraxinus</taxon>
    </lineage>
</organism>
<evidence type="ECO:0000313" key="2">
    <source>
        <dbReference type="Proteomes" id="UP000834106"/>
    </source>
</evidence>
<dbReference type="Proteomes" id="UP000834106">
    <property type="component" value="Chromosome 10"/>
</dbReference>
<proteinExistence type="predicted"/>
<reference evidence="1" key="1">
    <citation type="submission" date="2023-05" db="EMBL/GenBank/DDBJ databases">
        <authorList>
            <person name="Huff M."/>
        </authorList>
    </citation>
    <scope>NUCLEOTIDE SEQUENCE</scope>
</reference>